<evidence type="ECO:0000313" key="2">
    <source>
        <dbReference type="EMBL" id="EJC97372.1"/>
    </source>
</evidence>
<dbReference type="Proteomes" id="UP000053630">
    <property type="component" value="Unassembled WGS sequence"/>
</dbReference>
<evidence type="ECO:0000256" key="1">
    <source>
        <dbReference type="SAM" id="MobiDB-lite"/>
    </source>
</evidence>
<dbReference type="KEGG" id="fme:FOMMEDRAFT_163702"/>
<sequence length="127" mass="14246">MEDFAIPEYALPRASLVPIPQAAQHGLEPIEHLIIICRSPLLAISEENYESEAAKIARLFAEDKGHSKSFLANRPDEDDTSRQQPVSVYPLSTVDRPTIQQSHASTLGSHHIFYSHYCGPPCHWEKV</sequence>
<accession>R7SGF0</accession>
<dbReference type="RefSeq" id="XP_007272365.1">
    <property type="nucleotide sequence ID" value="XM_007272303.1"/>
</dbReference>
<reference evidence="3" key="1">
    <citation type="journal article" date="2012" name="Science">
        <title>The Paleozoic origin of enzymatic lignin decomposition reconstructed from 31 fungal genomes.</title>
        <authorList>
            <person name="Floudas D."/>
            <person name="Binder M."/>
            <person name="Riley R."/>
            <person name="Barry K."/>
            <person name="Blanchette R.A."/>
            <person name="Henrissat B."/>
            <person name="Martinez A.T."/>
            <person name="Otillar R."/>
            <person name="Spatafora J.W."/>
            <person name="Yadav J.S."/>
            <person name="Aerts A."/>
            <person name="Benoit I."/>
            <person name="Boyd A."/>
            <person name="Carlson A."/>
            <person name="Copeland A."/>
            <person name="Coutinho P.M."/>
            <person name="de Vries R.P."/>
            <person name="Ferreira P."/>
            <person name="Findley K."/>
            <person name="Foster B."/>
            <person name="Gaskell J."/>
            <person name="Glotzer D."/>
            <person name="Gorecki P."/>
            <person name="Heitman J."/>
            <person name="Hesse C."/>
            <person name="Hori C."/>
            <person name="Igarashi K."/>
            <person name="Jurgens J.A."/>
            <person name="Kallen N."/>
            <person name="Kersten P."/>
            <person name="Kohler A."/>
            <person name="Kuees U."/>
            <person name="Kumar T.K.A."/>
            <person name="Kuo A."/>
            <person name="LaButti K."/>
            <person name="Larrondo L.F."/>
            <person name="Lindquist E."/>
            <person name="Ling A."/>
            <person name="Lombard V."/>
            <person name="Lucas S."/>
            <person name="Lundell T."/>
            <person name="Martin R."/>
            <person name="McLaughlin D.J."/>
            <person name="Morgenstern I."/>
            <person name="Morin E."/>
            <person name="Murat C."/>
            <person name="Nagy L.G."/>
            <person name="Nolan M."/>
            <person name="Ohm R.A."/>
            <person name="Patyshakuliyeva A."/>
            <person name="Rokas A."/>
            <person name="Ruiz-Duenas F.J."/>
            <person name="Sabat G."/>
            <person name="Salamov A."/>
            <person name="Samejima M."/>
            <person name="Schmutz J."/>
            <person name="Slot J.C."/>
            <person name="St John F."/>
            <person name="Stenlid J."/>
            <person name="Sun H."/>
            <person name="Sun S."/>
            <person name="Syed K."/>
            <person name="Tsang A."/>
            <person name="Wiebenga A."/>
            <person name="Young D."/>
            <person name="Pisabarro A."/>
            <person name="Eastwood D.C."/>
            <person name="Martin F."/>
            <person name="Cullen D."/>
            <person name="Grigoriev I.V."/>
            <person name="Hibbett D.S."/>
        </authorList>
    </citation>
    <scope>NUCLEOTIDE SEQUENCE [LARGE SCALE GENOMIC DNA]</scope>
    <source>
        <strain evidence="3">MF3/22</strain>
    </source>
</reference>
<dbReference type="AlphaFoldDB" id="R7SGF0"/>
<dbReference type="GeneID" id="18676052"/>
<proteinExistence type="predicted"/>
<name>R7SGF0_FOMME</name>
<feature type="region of interest" description="Disordered" evidence="1">
    <location>
        <begin position="69"/>
        <end position="92"/>
    </location>
</feature>
<gene>
    <name evidence="2" type="ORF">FOMMEDRAFT_163702</name>
</gene>
<keyword evidence="3" id="KW-1185">Reference proteome</keyword>
<organism evidence="2 3">
    <name type="scientific">Fomitiporia mediterranea (strain MF3/22)</name>
    <name type="common">Grapevine white-rot fungus</name>
    <dbReference type="NCBI Taxonomy" id="694068"/>
    <lineage>
        <taxon>Eukaryota</taxon>
        <taxon>Fungi</taxon>
        <taxon>Dikarya</taxon>
        <taxon>Basidiomycota</taxon>
        <taxon>Agaricomycotina</taxon>
        <taxon>Agaricomycetes</taxon>
        <taxon>Hymenochaetales</taxon>
        <taxon>Hymenochaetaceae</taxon>
        <taxon>Fomitiporia</taxon>
    </lineage>
</organism>
<evidence type="ECO:0000313" key="3">
    <source>
        <dbReference type="Proteomes" id="UP000053630"/>
    </source>
</evidence>
<dbReference type="EMBL" id="JH718853">
    <property type="protein sequence ID" value="EJC97372.1"/>
    <property type="molecule type" value="Genomic_DNA"/>
</dbReference>
<protein>
    <submittedName>
        <fullName evidence="2">Uncharacterized protein</fullName>
    </submittedName>
</protein>